<dbReference type="Gene3D" id="1.10.287.70">
    <property type="match status" value="1"/>
</dbReference>
<evidence type="ECO:0000256" key="6">
    <source>
        <dbReference type="ARBA" id="ARBA00023136"/>
    </source>
</evidence>
<evidence type="ECO:0000256" key="11">
    <source>
        <dbReference type="SAM" id="Phobius"/>
    </source>
</evidence>
<keyword evidence="4 11" id="KW-1133">Transmembrane helix</keyword>
<evidence type="ECO:0000256" key="10">
    <source>
        <dbReference type="ARBA" id="ARBA00023303"/>
    </source>
</evidence>
<evidence type="ECO:0000313" key="16">
    <source>
        <dbReference type="Proteomes" id="UP000663870"/>
    </source>
</evidence>
<dbReference type="SUPFAM" id="SSF81324">
    <property type="entry name" value="Voltage-gated potassium channels"/>
    <property type="match status" value="1"/>
</dbReference>
<evidence type="ECO:0000313" key="14">
    <source>
        <dbReference type="EMBL" id="CAF1635096.1"/>
    </source>
</evidence>
<proteinExistence type="predicted"/>
<dbReference type="GO" id="GO:0016020">
    <property type="term" value="C:membrane"/>
    <property type="evidence" value="ECO:0007669"/>
    <property type="project" value="UniProtKB-SubCell"/>
</dbReference>
<evidence type="ECO:0000256" key="4">
    <source>
        <dbReference type="ARBA" id="ARBA00022989"/>
    </source>
</evidence>
<sequence>FAFDATWTLIQSLQQLCSTYINSSFPCLSIVNNSFCFDRHLLNATSFLNTISTTEFLGVSGPVKFSANVTDRIDGIYYIVRNIQPSTNNLELVPVLQWSHTNDWKTYTQADVIIWPGNTLAPPTGLAGLEGINLRICIIESMPFTIRTNIIEQNQTKLTGYVPDLIDLLQTRMGFIPYFIYPPANQTYNGLIKSVATSICDVAIGDITVTAKRREIVDFSAPIFDNSLRIIVRQTKTVPIDLLSYLRPFSLNLWSIFFICIVYATVLLCVLERQNNEALQNRSIISSGAMSMWYSIGTIMGYGADFHVQTAPGRLLTIGLYLLSLILVATYTANLASDLTISKSKDTISGIDDIKNGKIPFSRVGILVESSQEDYYLREISGGVRNYYPLKTQDELYSSLLNNLIDASILDISALEYYTNNIYCNLTLVGKDFVPSSYGIAYPKQWLYGKDLDVIILSFRESGVLDDLKKKWFEKSVCPDSSSSYVSTSINLEQMSGLFVTFSVISILSIKGYIHSNDEQFS</sequence>
<dbReference type="EMBL" id="CAJNOH010006671">
    <property type="protein sequence ID" value="CAF1438480.1"/>
    <property type="molecule type" value="Genomic_DNA"/>
</dbReference>
<feature type="transmembrane region" description="Helical" evidence="11">
    <location>
        <begin position="283"/>
        <end position="303"/>
    </location>
</feature>
<keyword evidence="2" id="KW-0813">Transport</keyword>
<dbReference type="InterPro" id="IPR028082">
    <property type="entry name" value="Peripla_BP_I"/>
</dbReference>
<dbReference type="Pfam" id="PF00060">
    <property type="entry name" value="Lig_chan"/>
    <property type="match status" value="1"/>
</dbReference>
<keyword evidence="7" id="KW-0675">Receptor</keyword>
<dbReference type="Proteomes" id="UP000663854">
    <property type="component" value="Unassembled WGS sequence"/>
</dbReference>
<evidence type="ECO:0000256" key="7">
    <source>
        <dbReference type="ARBA" id="ARBA00023170"/>
    </source>
</evidence>
<dbReference type="Proteomes" id="UP000663870">
    <property type="component" value="Unassembled WGS sequence"/>
</dbReference>
<dbReference type="Pfam" id="PF10613">
    <property type="entry name" value="Lig_chan-Glu_bd"/>
    <property type="match status" value="1"/>
</dbReference>
<evidence type="ECO:0000256" key="3">
    <source>
        <dbReference type="ARBA" id="ARBA00022692"/>
    </source>
</evidence>
<dbReference type="InterPro" id="IPR015683">
    <property type="entry name" value="Ionotropic_Glu_rcpt"/>
</dbReference>
<dbReference type="Gene3D" id="3.40.190.10">
    <property type="entry name" value="Periplasmic binding protein-like II"/>
    <property type="match status" value="2"/>
</dbReference>
<evidence type="ECO:0000256" key="9">
    <source>
        <dbReference type="ARBA" id="ARBA00023286"/>
    </source>
</evidence>
<evidence type="ECO:0000256" key="8">
    <source>
        <dbReference type="ARBA" id="ARBA00023180"/>
    </source>
</evidence>
<keyword evidence="10" id="KW-0407">Ion channel</keyword>
<feature type="non-terminal residue" evidence="13">
    <location>
        <position position="522"/>
    </location>
</feature>
<comment type="caution">
    <text evidence="13">The sequence shown here is derived from an EMBL/GenBank/DDBJ whole genome shotgun (WGS) entry which is preliminary data.</text>
</comment>
<dbReference type="PANTHER" id="PTHR18966">
    <property type="entry name" value="IONOTROPIC GLUTAMATE RECEPTOR"/>
    <property type="match status" value="1"/>
</dbReference>
<dbReference type="SMART" id="SM00079">
    <property type="entry name" value="PBPe"/>
    <property type="match status" value="1"/>
</dbReference>
<keyword evidence="3 11" id="KW-0812">Transmembrane</keyword>
<dbReference type="SUPFAM" id="SSF53850">
    <property type="entry name" value="Periplasmic binding protein-like II"/>
    <property type="match status" value="1"/>
</dbReference>
<protein>
    <recommendedName>
        <fullName evidence="12">Ionotropic glutamate receptor C-terminal domain-containing protein</fullName>
    </recommendedName>
</protein>
<feature type="transmembrane region" description="Helical" evidence="11">
    <location>
        <begin position="315"/>
        <end position="336"/>
    </location>
</feature>
<name>A0A815NHW6_9BILA</name>
<evidence type="ECO:0000259" key="12">
    <source>
        <dbReference type="SMART" id="SM00079"/>
    </source>
</evidence>
<keyword evidence="16" id="KW-1185">Reference proteome</keyword>
<evidence type="ECO:0000313" key="15">
    <source>
        <dbReference type="Proteomes" id="UP000663854"/>
    </source>
</evidence>
<feature type="domain" description="Ionotropic glutamate receptor C-terminal" evidence="12">
    <location>
        <begin position="133"/>
        <end position="475"/>
    </location>
</feature>
<dbReference type="SUPFAM" id="SSF53822">
    <property type="entry name" value="Periplasmic binding protein-like I"/>
    <property type="match status" value="1"/>
</dbReference>
<evidence type="ECO:0000256" key="5">
    <source>
        <dbReference type="ARBA" id="ARBA00023065"/>
    </source>
</evidence>
<gene>
    <name evidence="14" type="ORF">JXQ802_LOCUS52379</name>
    <name evidence="13" type="ORF">PYM288_LOCUS36054</name>
</gene>
<dbReference type="Gene3D" id="3.40.50.2300">
    <property type="match status" value="1"/>
</dbReference>
<feature type="transmembrane region" description="Helical" evidence="11">
    <location>
        <begin position="251"/>
        <end position="271"/>
    </location>
</feature>
<keyword evidence="5" id="KW-0406">Ion transport</keyword>
<evidence type="ECO:0000256" key="1">
    <source>
        <dbReference type="ARBA" id="ARBA00004141"/>
    </source>
</evidence>
<keyword evidence="9" id="KW-1071">Ligand-gated ion channel</keyword>
<comment type="subcellular location">
    <subcellularLocation>
        <location evidence="1">Membrane</location>
        <topology evidence="1">Multi-pass membrane protein</topology>
    </subcellularLocation>
</comment>
<keyword evidence="8" id="KW-0325">Glycoprotein</keyword>
<reference evidence="13" key="1">
    <citation type="submission" date="2021-02" db="EMBL/GenBank/DDBJ databases">
        <authorList>
            <person name="Nowell W R."/>
        </authorList>
    </citation>
    <scope>NUCLEOTIDE SEQUENCE</scope>
</reference>
<dbReference type="GO" id="GO:0015276">
    <property type="term" value="F:ligand-gated monoatomic ion channel activity"/>
    <property type="evidence" value="ECO:0007669"/>
    <property type="project" value="InterPro"/>
</dbReference>
<organism evidence="13 15">
    <name type="scientific">Rotaria sordida</name>
    <dbReference type="NCBI Taxonomy" id="392033"/>
    <lineage>
        <taxon>Eukaryota</taxon>
        <taxon>Metazoa</taxon>
        <taxon>Spiralia</taxon>
        <taxon>Gnathifera</taxon>
        <taxon>Rotifera</taxon>
        <taxon>Eurotatoria</taxon>
        <taxon>Bdelloidea</taxon>
        <taxon>Philodinida</taxon>
        <taxon>Philodinidae</taxon>
        <taxon>Rotaria</taxon>
    </lineage>
</organism>
<dbReference type="InterPro" id="IPR019594">
    <property type="entry name" value="Glu/Gly-bd"/>
</dbReference>
<dbReference type="EMBL" id="CAJNOL010008266">
    <property type="protein sequence ID" value="CAF1635096.1"/>
    <property type="molecule type" value="Genomic_DNA"/>
</dbReference>
<accession>A0A815NHW6</accession>
<evidence type="ECO:0000313" key="13">
    <source>
        <dbReference type="EMBL" id="CAF1438480.1"/>
    </source>
</evidence>
<dbReference type="AlphaFoldDB" id="A0A815NHW6"/>
<keyword evidence="6 11" id="KW-0472">Membrane</keyword>
<dbReference type="InterPro" id="IPR001320">
    <property type="entry name" value="Iontro_rcpt_C"/>
</dbReference>
<evidence type="ECO:0000256" key="2">
    <source>
        <dbReference type="ARBA" id="ARBA00022448"/>
    </source>
</evidence>